<evidence type="ECO:0000313" key="1">
    <source>
        <dbReference type="EMBL" id="KAK9874516.1"/>
    </source>
</evidence>
<dbReference type="AlphaFoldDB" id="A0AAW1U3J3"/>
<organism evidence="1 2">
    <name type="scientific">Henosepilachna vigintioctopunctata</name>
    <dbReference type="NCBI Taxonomy" id="420089"/>
    <lineage>
        <taxon>Eukaryota</taxon>
        <taxon>Metazoa</taxon>
        <taxon>Ecdysozoa</taxon>
        <taxon>Arthropoda</taxon>
        <taxon>Hexapoda</taxon>
        <taxon>Insecta</taxon>
        <taxon>Pterygota</taxon>
        <taxon>Neoptera</taxon>
        <taxon>Endopterygota</taxon>
        <taxon>Coleoptera</taxon>
        <taxon>Polyphaga</taxon>
        <taxon>Cucujiformia</taxon>
        <taxon>Coccinelloidea</taxon>
        <taxon>Coccinellidae</taxon>
        <taxon>Epilachninae</taxon>
        <taxon>Epilachnini</taxon>
        <taxon>Henosepilachna</taxon>
    </lineage>
</organism>
<accession>A0AAW1U3J3</accession>
<sequence>MGISSISACRAGRAFNSLPHNIYDDGWVEKRRGFLVVWELFLSPTSTVLWAEFMPGAYKSDFSSQSGSVSVEKKKRCLARDWCPNRLGKETRKLNSSTVASDPERAVTGALTRKENLKTQAYGYVPALPRKNAERRVTLRRWYNQHRVEGDSLRSEARKWALSEARNKERARERNKYKDTCEGRTTLKCEVDDENRGKYPKESLFRIRWGENGNGLQELAEQNEETVKVVLVNKKDSAWRKSIQKLFKDRHPMMKEAGIERWKS</sequence>
<protein>
    <submittedName>
        <fullName evidence="1">Uncharacterized protein</fullName>
    </submittedName>
</protein>
<evidence type="ECO:0000313" key="2">
    <source>
        <dbReference type="Proteomes" id="UP001431783"/>
    </source>
</evidence>
<comment type="caution">
    <text evidence="1">The sequence shown here is derived from an EMBL/GenBank/DDBJ whole genome shotgun (WGS) entry which is preliminary data.</text>
</comment>
<dbReference type="EMBL" id="JARQZJ010000032">
    <property type="protein sequence ID" value="KAK9874516.1"/>
    <property type="molecule type" value="Genomic_DNA"/>
</dbReference>
<keyword evidence="2" id="KW-1185">Reference proteome</keyword>
<name>A0AAW1U3J3_9CUCU</name>
<proteinExistence type="predicted"/>
<gene>
    <name evidence="1" type="ORF">WA026_005360</name>
</gene>
<dbReference type="Proteomes" id="UP001431783">
    <property type="component" value="Unassembled WGS sequence"/>
</dbReference>
<reference evidence="1 2" key="1">
    <citation type="submission" date="2023-03" db="EMBL/GenBank/DDBJ databases">
        <title>Genome insight into feeding habits of ladybird beetles.</title>
        <authorList>
            <person name="Li H.-S."/>
            <person name="Huang Y.-H."/>
            <person name="Pang H."/>
        </authorList>
    </citation>
    <scope>NUCLEOTIDE SEQUENCE [LARGE SCALE GENOMIC DNA]</scope>
    <source>
        <strain evidence="1">SYSU_2023b</strain>
        <tissue evidence="1">Whole body</tissue>
    </source>
</reference>